<dbReference type="EMBL" id="ML987198">
    <property type="protein sequence ID" value="KAF2246797.1"/>
    <property type="molecule type" value="Genomic_DNA"/>
</dbReference>
<dbReference type="OrthoDB" id="3501153at2759"/>
<gene>
    <name evidence="2" type="ORF">BU26DRAFT_431083</name>
</gene>
<accession>A0A6A6I959</accession>
<dbReference type="RefSeq" id="XP_033681801.1">
    <property type="nucleotide sequence ID" value="XM_033823917.1"/>
</dbReference>
<feature type="transmembrane region" description="Helical" evidence="1">
    <location>
        <begin position="46"/>
        <end position="68"/>
    </location>
</feature>
<evidence type="ECO:0000313" key="3">
    <source>
        <dbReference type="Proteomes" id="UP000800094"/>
    </source>
</evidence>
<dbReference type="PANTHER" id="PTHR35896">
    <property type="entry name" value="IG-LIKE DOMAIN-CONTAINING PROTEIN"/>
    <property type="match status" value="1"/>
</dbReference>
<proteinExistence type="predicted"/>
<reference evidence="2" key="1">
    <citation type="journal article" date="2020" name="Stud. Mycol.">
        <title>101 Dothideomycetes genomes: a test case for predicting lifestyles and emergence of pathogens.</title>
        <authorList>
            <person name="Haridas S."/>
            <person name="Albert R."/>
            <person name="Binder M."/>
            <person name="Bloem J."/>
            <person name="Labutti K."/>
            <person name="Salamov A."/>
            <person name="Andreopoulos B."/>
            <person name="Baker S."/>
            <person name="Barry K."/>
            <person name="Bills G."/>
            <person name="Bluhm B."/>
            <person name="Cannon C."/>
            <person name="Castanera R."/>
            <person name="Culley D."/>
            <person name="Daum C."/>
            <person name="Ezra D."/>
            <person name="Gonzalez J."/>
            <person name="Henrissat B."/>
            <person name="Kuo A."/>
            <person name="Liang C."/>
            <person name="Lipzen A."/>
            <person name="Lutzoni F."/>
            <person name="Magnuson J."/>
            <person name="Mondo S."/>
            <person name="Nolan M."/>
            <person name="Ohm R."/>
            <person name="Pangilinan J."/>
            <person name="Park H.-J."/>
            <person name="Ramirez L."/>
            <person name="Alfaro M."/>
            <person name="Sun H."/>
            <person name="Tritt A."/>
            <person name="Yoshinaga Y."/>
            <person name="Zwiers L.-H."/>
            <person name="Turgeon B."/>
            <person name="Goodwin S."/>
            <person name="Spatafora J."/>
            <person name="Crous P."/>
            <person name="Grigoriev I."/>
        </authorList>
    </citation>
    <scope>NUCLEOTIDE SEQUENCE</scope>
    <source>
        <strain evidence="2">CBS 122368</strain>
    </source>
</reference>
<keyword evidence="1" id="KW-1133">Transmembrane helix</keyword>
<protein>
    <submittedName>
        <fullName evidence="2">Uncharacterized protein</fullName>
    </submittedName>
</protein>
<keyword evidence="3" id="KW-1185">Reference proteome</keyword>
<dbReference type="Proteomes" id="UP000800094">
    <property type="component" value="Unassembled WGS sequence"/>
</dbReference>
<name>A0A6A6I959_9PLEO</name>
<dbReference type="PANTHER" id="PTHR35896:SF3">
    <property type="entry name" value="MAJOR FACILITATOR SUPERFAMILY TRANSPORTER"/>
    <property type="match status" value="1"/>
</dbReference>
<evidence type="ECO:0000313" key="2">
    <source>
        <dbReference type="EMBL" id="KAF2246797.1"/>
    </source>
</evidence>
<keyword evidence="1" id="KW-0472">Membrane</keyword>
<sequence length="240" mass="27710">MSGLEESQPFLRDSQGALEHKSTFRHRIVIPVLSSRKQWLKKLSPVSSHFAIFLATSFIWAFIILFFIQIPPKPSESSPNPATPRHPDTGFLAAEVDYLTCGHSAEEAKTKGCEYDILSNHWIPRQCNDEYSIEEYQADGSWFPYADENRTIPLTRAELGDREFYYTSMRDHIVHCAVLWRRQYRAWAEGWKFLDDIIAGEEHTMHCSKFLIDMTDKGQDFRNIPIRVFPGKAGCHVRGV</sequence>
<dbReference type="InterPro" id="IPR053008">
    <property type="entry name" value="Phomopsin_biosynth_assoc"/>
</dbReference>
<organism evidence="2 3">
    <name type="scientific">Trematosphaeria pertusa</name>
    <dbReference type="NCBI Taxonomy" id="390896"/>
    <lineage>
        <taxon>Eukaryota</taxon>
        <taxon>Fungi</taxon>
        <taxon>Dikarya</taxon>
        <taxon>Ascomycota</taxon>
        <taxon>Pezizomycotina</taxon>
        <taxon>Dothideomycetes</taxon>
        <taxon>Pleosporomycetidae</taxon>
        <taxon>Pleosporales</taxon>
        <taxon>Massarineae</taxon>
        <taxon>Trematosphaeriaceae</taxon>
        <taxon>Trematosphaeria</taxon>
    </lineage>
</organism>
<dbReference type="GeneID" id="54577247"/>
<keyword evidence="1" id="KW-0812">Transmembrane</keyword>
<evidence type="ECO:0000256" key="1">
    <source>
        <dbReference type="SAM" id="Phobius"/>
    </source>
</evidence>
<dbReference type="AlphaFoldDB" id="A0A6A6I959"/>